<comment type="caution">
    <text evidence="1">The sequence shown here is derived from an EMBL/GenBank/DDBJ whole genome shotgun (WGS) entry which is preliminary data.</text>
</comment>
<protein>
    <submittedName>
        <fullName evidence="1">Uncharacterized protein</fullName>
    </submittedName>
</protein>
<evidence type="ECO:0000313" key="2">
    <source>
        <dbReference type="Proteomes" id="UP000770661"/>
    </source>
</evidence>
<proteinExistence type="predicted"/>
<dbReference type="Proteomes" id="UP000770661">
    <property type="component" value="Unassembled WGS sequence"/>
</dbReference>
<reference evidence="1" key="1">
    <citation type="submission" date="2020-07" db="EMBL/GenBank/DDBJ databases">
        <title>The High-quality genome of the commercially important snow crab, Chionoecetes opilio.</title>
        <authorList>
            <person name="Jeong J.-H."/>
            <person name="Ryu S."/>
        </authorList>
    </citation>
    <scope>NUCLEOTIDE SEQUENCE</scope>
    <source>
        <strain evidence="1">MADBK_172401_WGS</strain>
        <tissue evidence="1">Digestive gland</tissue>
    </source>
</reference>
<name>A0A8J4YGM5_CHIOP</name>
<evidence type="ECO:0000313" key="1">
    <source>
        <dbReference type="EMBL" id="KAG0726942.1"/>
    </source>
</evidence>
<gene>
    <name evidence="1" type="ORF">GWK47_035655</name>
</gene>
<keyword evidence="2" id="KW-1185">Reference proteome</keyword>
<sequence>MYQEVIITQDRIAKQMLKLFLLAEFLSTCVPSRQWSFPFELMDPGSVGSSRSSAALCRVFKIAIEAQVDISFKQPRVDPDLEHRYDRVNGSLGWLF</sequence>
<accession>A0A8J4YGM5</accession>
<organism evidence="1 2">
    <name type="scientific">Chionoecetes opilio</name>
    <name type="common">Atlantic snow crab</name>
    <name type="synonym">Cancer opilio</name>
    <dbReference type="NCBI Taxonomy" id="41210"/>
    <lineage>
        <taxon>Eukaryota</taxon>
        <taxon>Metazoa</taxon>
        <taxon>Ecdysozoa</taxon>
        <taxon>Arthropoda</taxon>
        <taxon>Crustacea</taxon>
        <taxon>Multicrustacea</taxon>
        <taxon>Malacostraca</taxon>
        <taxon>Eumalacostraca</taxon>
        <taxon>Eucarida</taxon>
        <taxon>Decapoda</taxon>
        <taxon>Pleocyemata</taxon>
        <taxon>Brachyura</taxon>
        <taxon>Eubrachyura</taxon>
        <taxon>Majoidea</taxon>
        <taxon>Majidae</taxon>
        <taxon>Chionoecetes</taxon>
    </lineage>
</organism>
<dbReference type="EMBL" id="JACEEZ010003874">
    <property type="protein sequence ID" value="KAG0726942.1"/>
    <property type="molecule type" value="Genomic_DNA"/>
</dbReference>
<dbReference type="AlphaFoldDB" id="A0A8J4YGM5"/>